<dbReference type="RefSeq" id="WP_073209976.1">
    <property type="nucleotide sequence ID" value="NZ_FRCL01000010.1"/>
</dbReference>
<dbReference type="OrthoDB" id="676025at2"/>
<proteinExistence type="predicted"/>
<dbReference type="InterPro" id="IPR024623">
    <property type="entry name" value="YtxH"/>
</dbReference>
<reference evidence="3" key="1">
    <citation type="submission" date="2016-11" db="EMBL/GenBank/DDBJ databases">
        <authorList>
            <person name="Varghese N."/>
            <person name="Submissions S."/>
        </authorList>
    </citation>
    <scope>NUCLEOTIDE SEQUENCE [LARGE SCALE GENOMIC DNA]</scope>
    <source>
        <strain evidence="3">CGMCC 1.2749</strain>
    </source>
</reference>
<evidence type="ECO:0000313" key="2">
    <source>
        <dbReference type="EMBL" id="SHN01023.1"/>
    </source>
</evidence>
<keyword evidence="1" id="KW-0472">Membrane</keyword>
<keyword evidence="1" id="KW-0812">Transmembrane</keyword>
<dbReference type="STRING" id="178356.SAMN05216269_110108"/>
<evidence type="ECO:0000313" key="3">
    <source>
        <dbReference type="Proteomes" id="UP000184092"/>
    </source>
</evidence>
<name>A0A1M7NCR0_9FLAO</name>
<protein>
    <submittedName>
        <fullName evidence="2">Gas vesicle protein</fullName>
    </submittedName>
</protein>
<keyword evidence="3" id="KW-1185">Reference proteome</keyword>
<feature type="transmembrane region" description="Helical" evidence="1">
    <location>
        <begin position="6"/>
        <end position="25"/>
    </location>
</feature>
<organism evidence="2 3">
    <name type="scientific">Flavobacterium xinjiangense</name>
    <dbReference type="NCBI Taxonomy" id="178356"/>
    <lineage>
        <taxon>Bacteria</taxon>
        <taxon>Pseudomonadati</taxon>
        <taxon>Bacteroidota</taxon>
        <taxon>Flavobacteriia</taxon>
        <taxon>Flavobacteriales</taxon>
        <taxon>Flavobacteriaceae</taxon>
        <taxon>Flavobacterium</taxon>
    </lineage>
</organism>
<dbReference type="Pfam" id="PF12732">
    <property type="entry name" value="YtxH"/>
    <property type="match status" value="1"/>
</dbReference>
<accession>A0A1M7NCR0</accession>
<gene>
    <name evidence="2" type="ORF">SAMN05216269_110108</name>
</gene>
<evidence type="ECO:0000256" key="1">
    <source>
        <dbReference type="SAM" id="Phobius"/>
    </source>
</evidence>
<dbReference type="Proteomes" id="UP000184092">
    <property type="component" value="Unassembled WGS sequence"/>
</dbReference>
<dbReference type="EMBL" id="FRCL01000010">
    <property type="protein sequence ID" value="SHN01023.1"/>
    <property type="molecule type" value="Genomic_DNA"/>
</dbReference>
<sequence>MKADKVVLGILGGVAAGALLGILFAPQKGDKTRRKILDKSNDYADELKDKLDTLLGTMTNKYEKIWKEGENLISQGKSKFEDIKSEGKSKFDDAKAEGQTKFDNLKSEIKNSNI</sequence>
<keyword evidence="1" id="KW-1133">Transmembrane helix</keyword>
<dbReference type="AlphaFoldDB" id="A0A1M7NCR0"/>